<proteinExistence type="predicted"/>
<gene>
    <name evidence="2" type="ORF">O181_028109</name>
</gene>
<feature type="compositionally biased region" description="Polar residues" evidence="1">
    <location>
        <begin position="83"/>
        <end position="93"/>
    </location>
</feature>
<evidence type="ECO:0000313" key="3">
    <source>
        <dbReference type="Proteomes" id="UP000765509"/>
    </source>
</evidence>
<keyword evidence="3" id="KW-1185">Reference proteome</keyword>
<dbReference type="Proteomes" id="UP000765509">
    <property type="component" value="Unassembled WGS sequence"/>
</dbReference>
<reference evidence="2" key="1">
    <citation type="submission" date="2021-03" db="EMBL/GenBank/DDBJ databases">
        <title>Draft genome sequence of rust myrtle Austropuccinia psidii MF-1, a brazilian biotype.</title>
        <authorList>
            <person name="Quecine M.C."/>
            <person name="Pachon D.M.R."/>
            <person name="Bonatelli M.L."/>
            <person name="Correr F.H."/>
            <person name="Franceschini L.M."/>
            <person name="Leite T.F."/>
            <person name="Margarido G.R.A."/>
            <person name="Almeida C.A."/>
            <person name="Ferrarezi J.A."/>
            <person name="Labate C.A."/>
        </authorList>
    </citation>
    <scope>NUCLEOTIDE SEQUENCE</scope>
    <source>
        <strain evidence="2">MF-1</strain>
    </source>
</reference>
<feature type="region of interest" description="Disordered" evidence="1">
    <location>
        <begin position="40"/>
        <end position="93"/>
    </location>
</feature>
<dbReference type="AlphaFoldDB" id="A0A9Q3H391"/>
<sequence length="93" mass="10224">MNQANEESHNNYSLMFHYTNSSSFPTSSLTLLYQTASEELASSLSHPRKIKPSRPLPPIPSIPNCTEAECPPPGKNSHKKNVSENGSTNIVQL</sequence>
<evidence type="ECO:0000256" key="1">
    <source>
        <dbReference type="SAM" id="MobiDB-lite"/>
    </source>
</evidence>
<protein>
    <submittedName>
        <fullName evidence="2">Uncharacterized protein</fullName>
    </submittedName>
</protein>
<accession>A0A9Q3H391</accession>
<dbReference type="EMBL" id="AVOT02009583">
    <property type="protein sequence ID" value="MBW0488394.1"/>
    <property type="molecule type" value="Genomic_DNA"/>
</dbReference>
<evidence type="ECO:0000313" key="2">
    <source>
        <dbReference type="EMBL" id="MBW0488394.1"/>
    </source>
</evidence>
<comment type="caution">
    <text evidence="2">The sequence shown here is derived from an EMBL/GenBank/DDBJ whole genome shotgun (WGS) entry which is preliminary data.</text>
</comment>
<organism evidence="2 3">
    <name type="scientific">Austropuccinia psidii MF-1</name>
    <dbReference type="NCBI Taxonomy" id="1389203"/>
    <lineage>
        <taxon>Eukaryota</taxon>
        <taxon>Fungi</taxon>
        <taxon>Dikarya</taxon>
        <taxon>Basidiomycota</taxon>
        <taxon>Pucciniomycotina</taxon>
        <taxon>Pucciniomycetes</taxon>
        <taxon>Pucciniales</taxon>
        <taxon>Sphaerophragmiaceae</taxon>
        <taxon>Austropuccinia</taxon>
    </lineage>
</organism>
<name>A0A9Q3H391_9BASI</name>